<dbReference type="Gene3D" id="2.70.170.10">
    <property type="entry name" value="Neurotransmitter-gated ion-channel ligand-binding domain"/>
    <property type="match status" value="1"/>
</dbReference>
<feature type="transmembrane region" description="Helical" evidence="3">
    <location>
        <begin position="509"/>
        <end position="531"/>
    </location>
</feature>
<dbReference type="InterPro" id="IPR006201">
    <property type="entry name" value="Neur_channel"/>
</dbReference>
<dbReference type="RefSeq" id="XP_009833072.1">
    <property type="nucleotide sequence ID" value="XM_009834770.1"/>
</dbReference>
<dbReference type="PANTHER" id="PTHR18945">
    <property type="entry name" value="NEUROTRANSMITTER GATED ION CHANNEL"/>
    <property type="match status" value="1"/>
</dbReference>
<proteinExistence type="predicted"/>
<comment type="subcellular location">
    <subcellularLocation>
        <location evidence="1">Membrane</location>
        <topology evidence="1">Multi-pass membrane protein</topology>
    </subcellularLocation>
</comment>
<dbReference type="Gene3D" id="1.20.58.390">
    <property type="entry name" value="Neurotransmitter-gated ion-channel transmembrane domain"/>
    <property type="match status" value="1"/>
</dbReference>
<accession>W4GC89</accession>
<reference evidence="4" key="1">
    <citation type="submission" date="2013-12" db="EMBL/GenBank/DDBJ databases">
        <title>The Genome Sequence of Aphanomyces astaci APO3.</title>
        <authorList>
            <consortium name="The Broad Institute Genomics Platform"/>
            <person name="Russ C."/>
            <person name="Tyler B."/>
            <person name="van West P."/>
            <person name="Dieguez-Uribeondo J."/>
            <person name="Young S.K."/>
            <person name="Zeng Q."/>
            <person name="Gargeya S."/>
            <person name="Fitzgerald M."/>
            <person name="Abouelleil A."/>
            <person name="Alvarado L."/>
            <person name="Chapman S.B."/>
            <person name="Gainer-Dewar J."/>
            <person name="Goldberg J."/>
            <person name="Griggs A."/>
            <person name="Gujja S."/>
            <person name="Hansen M."/>
            <person name="Howarth C."/>
            <person name="Imamovic A."/>
            <person name="Ireland A."/>
            <person name="Larimer J."/>
            <person name="McCowan C."/>
            <person name="Murphy C."/>
            <person name="Pearson M."/>
            <person name="Poon T.W."/>
            <person name="Priest M."/>
            <person name="Roberts A."/>
            <person name="Saif S."/>
            <person name="Shea T."/>
            <person name="Sykes S."/>
            <person name="Wortman J."/>
            <person name="Nusbaum C."/>
            <person name="Birren B."/>
        </authorList>
    </citation>
    <scope>NUCLEOTIDE SEQUENCE [LARGE SCALE GENOMIC DNA]</scope>
    <source>
        <strain evidence="4">APO3</strain>
    </source>
</reference>
<sequence length="621" mass="69303">MRRAKLMFPHPSFGHTQSPSVPSRGGGPPPIMLSPHTIYENSHPEIYIRVRINVEAVGIFSKVLMPKRRHPSKVCAAATINEEDVAKRNDVWHSDVVGYELRSSGFLVVTVQRCIPPDLVMSNVFIYFRGGGPGGVWWVSHANTTGCVLTCTSKSKLPHSEWDVTPPLVDGENIVLRQRTKLPKGDPPSSFTADSSVPPATISCAILPPLVSYCRTTVFNVFEINTVLQTFRADAFFELRFRTIAASDVPQASVVDLLDSLYINTSVVECLNTASVEGDVQSWSSYTPSTHHKGTLMDYFLLKLRFKGCFSEMLELWPFPFDTQGLTMSLTINRPTSYVVFRSNDDFPSVFLVNRFAISNLFHVVTAEHVLPRVGVSDPAESSQGYRYSCIDFTVILQRKPGYYVSNVMVPITILTYLGFLSFGIESFRTRMATSNRISISVTLLLTAVAYKFAIAGALPQISYLTSLDWYVTMSSVVMVVVTVENAVFPWLCVTTADDDVCFDTEQTVMWTMFVLFTGGVVGSVVVMWWASVRRRNVNDTLVAQRQLRLLAAKDYPTACYKSRRAMVDHVLAKMNLPRLEWVHQKTNHDTSGPYVGHVSTETAKAHLAAFVAAEHRNICE</sequence>
<evidence type="ECO:0000256" key="3">
    <source>
        <dbReference type="SAM" id="Phobius"/>
    </source>
</evidence>
<evidence type="ECO:0000256" key="1">
    <source>
        <dbReference type="ARBA" id="ARBA00004141"/>
    </source>
</evidence>
<dbReference type="GeneID" id="20810729"/>
<dbReference type="VEuPathDB" id="FungiDB:H257_08733"/>
<dbReference type="SUPFAM" id="SSF90112">
    <property type="entry name" value="Neurotransmitter-gated ion-channel transmembrane pore"/>
    <property type="match status" value="1"/>
</dbReference>
<feature type="transmembrane region" description="Helical" evidence="3">
    <location>
        <begin position="403"/>
        <end position="425"/>
    </location>
</feature>
<evidence type="ECO:0008006" key="5">
    <source>
        <dbReference type="Google" id="ProtNLM"/>
    </source>
</evidence>
<keyword evidence="3" id="KW-0812">Transmembrane</keyword>
<keyword evidence="3" id="KW-0472">Membrane</keyword>
<dbReference type="GO" id="GO:0004888">
    <property type="term" value="F:transmembrane signaling receptor activity"/>
    <property type="evidence" value="ECO:0007669"/>
    <property type="project" value="InterPro"/>
</dbReference>
<dbReference type="GO" id="GO:0016020">
    <property type="term" value="C:membrane"/>
    <property type="evidence" value="ECO:0007669"/>
    <property type="project" value="UniProtKB-SubCell"/>
</dbReference>
<organism evidence="4">
    <name type="scientific">Aphanomyces astaci</name>
    <name type="common">Crayfish plague agent</name>
    <dbReference type="NCBI Taxonomy" id="112090"/>
    <lineage>
        <taxon>Eukaryota</taxon>
        <taxon>Sar</taxon>
        <taxon>Stramenopiles</taxon>
        <taxon>Oomycota</taxon>
        <taxon>Saprolegniomycetes</taxon>
        <taxon>Saprolegniales</taxon>
        <taxon>Verrucalvaceae</taxon>
        <taxon>Aphanomyces</taxon>
    </lineage>
</organism>
<dbReference type="GO" id="GO:0005230">
    <property type="term" value="F:extracellular ligand-gated monoatomic ion channel activity"/>
    <property type="evidence" value="ECO:0007669"/>
    <property type="project" value="InterPro"/>
</dbReference>
<keyword evidence="3" id="KW-1133">Transmembrane helix</keyword>
<protein>
    <recommendedName>
        <fullName evidence="5">Neurotransmitter-gated ion-channel ligand-binding domain-containing protein</fullName>
    </recommendedName>
</protein>
<dbReference type="InterPro" id="IPR036719">
    <property type="entry name" value="Neuro-gated_channel_TM_sf"/>
</dbReference>
<evidence type="ECO:0000313" key="4">
    <source>
        <dbReference type="EMBL" id="ETV77285.1"/>
    </source>
</evidence>
<dbReference type="STRING" id="112090.W4GC89"/>
<dbReference type="AlphaFoldDB" id="W4GC89"/>
<feature type="transmembrane region" description="Helical" evidence="3">
    <location>
        <begin position="437"/>
        <end position="459"/>
    </location>
</feature>
<feature type="region of interest" description="Disordered" evidence="2">
    <location>
        <begin position="1"/>
        <end position="27"/>
    </location>
</feature>
<gene>
    <name evidence="4" type="ORF">H257_08733</name>
</gene>
<dbReference type="InterPro" id="IPR038050">
    <property type="entry name" value="Neuro_actylchol_rec"/>
</dbReference>
<dbReference type="OrthoDB" id="62474at2759"/>
<dbReference type="EMBL" id="KI913133">
    <property type="protein sequence ID" value="ETV77285.1"/>
    <property type="molecule type" value="Genomic_DNA"/>
</dbReference>
<evidence type="ECO:0000256" key="2">
    <source>
        <dbReference type="SAM" id="MobiDB-lite"/>
    </source>
</evidence>
<name>W4GC89_APHAT</name>
<dbReference type="InterPro" id="IPR036734">
    <property type="entry name" value="Neur_chan_lig-bd_sf"/>
</dbReference>